<evidence type="ECO:0000256" key="1">
    <source>
        <dbReference type="SAM" id="MobiDB-lite"/>
    </source>
</evidence>
<name>A0ABU6VFE2_9FABA</name>
<reference evidence="2 3" key="1">
    <citation type="journal article" date="2023" name="Plants (Basel)">
        <title>Bridging the Gap: Combining Genomics and Transcriptomics Approaches to Understand Stylosanthes scabra, an Orphan Legume from the Brazilian Caatinga.</title>
        <authorList>
            <person name="Ferreira-Neto J.R.C."/>
            <person name="da Silva M.D."/>
            <person name="Binneck E."/>
            <person name="de Melo N.F."/>
            <person name="da Silva R.H."/>
            <person name="de Melo A.L.T.M."/>
            <person name="Pandolfi V."/>
            <person name="Bustamante F.O."/>
            <person name="Brasileiro-Vidal A.C."/>
            <person name="Benko-Iseppon A.M."/>
        </authorList>
    </citation>
    <scope>NUCLEOTIDE SEQUENCE [LARGE SCALE GENOMIC DNA]</scope>
    <source>
        <tissue evidence="2">Leaves</tissue>
    </source>
</reference>
<accession>A0ABU6VFE2</accession>
<organism evidence="2 3">
    <name type="scientific">Stylosanthes scabra</name>
    <dbReference type="NCBI Taxonomy" id="79078"/>
    <lineage>
        <taxon>Eukaryota</taxon>
        <taxon>Viridiplantae</taxon>
        <taxon>Streptophyta</taxon>
        <taxon>Embryophyta</taxon>
        <taxon>Tracheophyta</taxon>
        <taxon>Spermatophyta</taxon>
        <taxon>Magnoliopsida</taxon>
        <taxon>eudicotyledons</taxon>
        <taxon>Gunneridae</taxon>
        <taxon>Pentapetalae</taxon>
        <taxon>rosids</taxon>
        <taxon>fabids</taxon>
        <taxon>Fabales</taxon>
        <taxon>Fabaceae</taxon>
        <taxon>Papilionoideae</taxon>
        <taxon>50 kb inversion clade</taxon>
        <taxon>dalbergioids sensu lato</taxon>
        <taxon>Dalbergieae</taxon>
        <taxon>Pterocarpus clade</taxon>
        <taxon>Stylosanthes</taxon>
    </lineage>
</organism>
<keyword evidence="3" id="KW-1185">Reference proteome</keyword>
<proteinExistence type="predicted"/>
<evidence type="ECO:0000313" key="2">
    <source>
        <dbReference type="EMBL" id="MED6170933.1"/>
    </source>
</evidence>
<gene>
    <name evidence="2" type="ORF">PIB30_035898</name>
</gene>
<protein>
    <submittedName>
        <fullName evidence="2">Uncharacterized protein</fullName>
    </submittedName>
</protein>
<evidence type="ECO:0000313" key="3">
    <source>
        <dbReference type="Proteomes" id="UP001341840"/>
    </source>
</evidence>
<sequence length="113" mass="13042">MDYAEGYDHRKEFQVQELIAVRWVAKFGAEVAGESERNEKIATKPRRPKLEPMRTHQGSHAYASWPWAAHLFGRTDTYVYAFRASMRMHRSILASINRGAFHNFKGSPLPHLA</sequence>
<dbReference type="EMBL" id="JASCZI010151208">
    <property type="protein sequence ID" value="MED6170933.1"/>
    <property type="molecule type" value="Genomic_DNA"/>
</dbReference>
<dbReference type="Proteomes" id="UP001341840">
    <property type="component" value="Unassembled WGS sequence"/>
</dbReference>
<comment type="caution">
    <text evidence="2">The sequence shown here is derived from an EMBL/GenBank/DDBJ whole genome shotgun (WGS) entry which is preliminary data.</text>
</comment>
<feature type="region of interest" description="Disordered" evidence="1">
    <location>
        <begin position="35"/>
        <end position="55"/>
    </location>
</feature>
<feature type="compositionally biased region" description="Basic and acidic residues" evidence="1">
    <location>
        <begin position="35"/>
        <end position="54"/>
    </location>
</feature>